<comment type="caution">
    <text evidence="2">The sequence shown here is derived from an EMBL/GenBank/DDBJ whole genome shotgun (WGS) entry which is preliminary data.</text>
</comment>
<gene>
    <name evidence="2" type="ORF">H9647_09395</name>
</gene>
<dbReference type="RefSeq" id="WP_191799521.1">
    <property type="nucleotide sequence ID" value="NZ_JACSQL010000003.1"/>
</dbReference>
<proteinExistence type="predicted"/>
<dbReference type="CDD" id="cd04182">
    <property type="entry name" value="GT_2_like_f"/>
    <property type="match status" value="1"/>
</dbReference>
<evidence type="ECO:0000313" key="2">
    <source>
        <dbReference type="EMBL" id="MBD7968278.1"/>
    </source>
</evidence>
<evidence type="ECO:0000259" key="1">
    <source>
        <dbReference type="Pfam" id="PF12804"/>
    </source>
</evidence>
<dbReference type="InterPro" id="IPR029044">
    <property type="entry name" value="Nucleotide-diphossugar_trans"/>
</dbReference>
<feature type="domain" description="MobA-like NTP transferase" evidence="1">
    <location>
        <begin position="5"/>
        <end position="166"/>
    </location>
</feature>
<dbReference type="Pfam" id="PF12804">
    <property type="entry name" value="NTP_transf_3"/>
    <property type="match status" value="1"/>
</dbReference>
<name>A0ABR8SY89_9BACL</name>
<evidence type="ECO:0000313" key="3">
    <source>
        <dbReference type="Proteomes" id="UP000608071"/>
    </source>
</evidence>
<sequence>MRTAGIVLAAGQSRRMGKDKINLALSGAPLGSYAVNAALHSSLDLVILVVRADDPLCWLVNPLNDRLIITRCTDSKLGMSHSLRCGMNEAVDRGADCVLILLADQPLVQTEHINALLSVYSLAPELHYVSAKDGDVVKPPLLLSSKVYSVISKLEGDTGARSIIRNPAYLGEQISFEKEVFYDADTPDALLYLGELMDSCKEIDFS</sequence>
<dbReference type="EMBL" id="JACSQL010000003">
    <property type="protein sequence ID" value="MBD7968278.1"/>
    <property type="molecule type" value="Genomic_DNA"/>
</dbReference>
<dbReference type="PANTHER" id="PTHR43777">
    <property type="entry name" value="MOLYBDENUM COFACTOR CYTIDYLYLTRANSFERASE"/>
    <property type="match status" value="1"/>
</dbReference>
<protein>
    <submittedName>
        <fullName evidence="2">Nucleotidyltransferase family protein</fullName>
    </submittedName>
</protein>
<reference evidence="2 3" key="1">
    <citation type="submission" date="2020-08" db="EMBL/GenBank/DDBJ databases">
        <title>A Genomic Blueprint of the Chicken Gut Microbiome.</title>
        <authorList>
            <person name="Gilroy R."/>
            <person name="Ravi A."/>
            <person name="Getino M."/>
            <person name="Pursley I."/>
            <person name="Horton D.L."/>
            <person name="Alikhan N.-F."/>
            <person name="Baker D."/>
            <person name="Gharbi K."/>
            <person name="Hall N."/>
            <person name="Watson M."/>
            <person name="Adriaenssens E.M."/>
            <person name="Foster-Nyarko E."/>
            <person name="Jarju S."/>
            <person name="Secka A."/>
            <person name="Antonio M."/>
            <person name="Oren A."/>
            <person name="Chaudhuri R."/>
            <person name="La Ragione R.M."/>
            <person name="Hildebrand F."/>
            <person name="Pallen M.J."/>
        </authorList>
    </citation>
    <scope>NUCLEOTIDE SEQUENCE [LARGE SCALE GENOMIC DNA]</scope>
    <source>
        <strain evidence="2 3">Sa2BVA9</strain>
    </source>
</reference>
<organism evidence="2 3">
    <name type="scientific">Paenibacillus gallinarum</name>
    <dbReference type="NCBI Taxonomy" id="2762232"/>
    <lineage>
        <taxon>Bacteria</taxon>
        <taxon>Bacillati</taxon>
        <taxon>Bacillota</taxon>
        <taxon>Bacilli</taxon>
        <taxon>Bacillales</taxon>
        <taxon>Paenibacillaceae</taxon>
        <taxon>Paenibacillus</taxon>
    </lineage>
</organism>
<dbReference type="Proteomes" id="UP000608071">
    <property type="component" value="Unassembled WGS sequence"/>
</dbReference>
<keyword evidence="3" id="KW-1185">Reference proteome</keyword>
<dbReference type="Gene3D" id="3.90.550.10">
    <property type="entry name" value="Spore Coat Polysaccharide Biosynthesis Protein SpsA, Chain A"/>
    <property type="match status" value="1"/>
</dbReference>
<accession>A0ABR8SY89</accession>
<dbReference type="SUPFAM" id="SSF53448">
    <property type="entry name" value="Nucleotide-diphospho-sugar transferases"/>
    <property type="match status" value="1"/>
</dbReference>
<dbReference type="PANTHER" id="PTHR43777:SF1">
    <property type="entry name" value="MOLYBDENUM COFACTOR CYTIDYLYLTRANSFERASE"/>
    <property type="match status" value="1"/>
</dbReference>
<dbReference type="InterPro" id="IPR025877">
    <property type="entry name" value="MobA-like_NTP_Trfase"/>
</dbReference>